<evidence type="ECO:0000313" key="2">
    <source>
        <dbReference type="Proteomes" id="UP000571084"/>
    </source>
</evidence>
<dbReference type="SFLD" id="SFLDG01129">
    <property type="entry name" value="C1.5:_HAD__Beta-PGM__Phosphata"/>
    <property type="match status" value="1"/>
</dbReference>
<dbReference type="SUPFAM" id="SSF56784">
    <property type="entry name" value="HAD-like"/>
    <property type="match status" value="1"/>
</dbReference>
<name>A0A840RZV6_9BURK</name>
<dbReference type="Gene3D" id="1.10.286.50">
    <property type="match status" value="1"/>
</dbReference>
<evidence type="ECO:0000313" key="1">
    <source>
        <dbReference type="EMBL" id="MBB5201940.1"/>
    </source>
</evidence>
<proteinExistence type="predicted"/>
<keyword evidence="2" id="KW-1185">Reference proteome</keyword>
<gene>
    <name evidence="1" type="ORF">HNR39_003802</name>
</gene>
<dbReference type="EMBL" id="JACHHQ010000009">
    <property type="protein sequence ID" value="MBB5201940.1"/>
    <property type="molecule type" value="Genomic_DNA"/>
</dbReference>
<reference evidence="1 2" key="1">
    <citation type="submission" date="2020-08" db="EMBL/GenBank/DDBJ databases">
        <title>Genomic Encyclopedia of Type Strains, Phase IV (KMG-IV): sequencing the most valuable type-strain genomes for metagenomic binning, comparative biology and taxonomic classification.</title>
        <authorList>
            <person name="Goeker M."/>
        </authorList>
    </citation>
    <scope>NUCLEOTIDE SEQUENCE [LARGE SCALE GENOMIC DNA]</scope>
    <source>
        <strain evidence="1 2">DSM 23240</strain>
    </source>
</reference>
<dbReference type="InterPro" id="IPR023214">
    <property type="entry name" value="HAD_sf"/>
</dbReference>
<accession>A0A840RZV6</accession>
<dbReference type="RefSeq" id="WP_184013457.1">
    <property type="nucleotide sequence ID" value="NZ_JAAOZT010000005.1"/>
</dbReference>
<sequence length="229" mass="26725">MTTPSEIVFLFDCDNTLLDNDRVQFDLQTHLEQEFGAENRTRYWEIFEQLRTELGYADYLGALQRYRLCAMTDPRLLQMSAFLMDYPFAERLYPEALDVVAHLGKWGPTVILSDGDVVFQPRKIQRSGLWDAVCGRVLIYIHKEKMLDDLQQRYPARQYVMVDDKLRILAAMKNVMKERLTTVFPRQGHYARDPDVIATYPAADLTVERVCDLIRAMDYREGRLVLSGE</sequence>
<dbReference type="AlphaFoldDB" id="A0A840RZV6"/>
<dbReference type="Proteomes" id="UP000571084">
    <property type="component" value="Unassembled WGS sequence"/>
</dbReference>
<dbReference type="Pfam" id="PF00702">
    <property type="entry name" value="Hydrolase"/>
    <property type="match status" value="1"/>
</dbReference>
<dbReference type="Gene3D" id="3.40.50.1000">
    <property type="entry name" value="HAD superfamily/HAD-like"/>
    <property type="match status" value="1"/>
</dbReference>
<dbReference type="SFLD" id="SFLDS00003">
    <property type="entry name" value="Haloacid_Dehalogenase"/>
    <property type="match status" value="1"/>
</dbReference>
<organism evidence="1 2">
    <name type="scientific">Glaciimonas immobilis</name>
    <dbReference type="NCBI Taxonomy" id="728004"/>
    <lineage>
        <taxon>Bacteria</taxon>
        <taxon>Pseudomonadati</taxon>
        <taxon>Pseudomonadota</taxon>
        <taxon>Betaproteobacteria</taxon>
        <taxon>Burkholderiales</taxon>
        <taxon>Oxalobacteraceae</taxon>
        <taxon>Glaciimonas</taxon>
    </lineage>
</organism>
<dbReference type="InterPro" id="IPR036412">
    <property type="entry name" value="HAD-like_sf"/>
</dbReference>
<comment type="caution">
    <text evidence="1">The sequence shown here is derived from an EMBL/GenBank/DDBJ whole genome shotgun (WGS) entry which is preliminary data.</text>
</comment>
<protein>
    <submittedName>
        <fullName evidence="1">FMN phosphatase YigB (HAD superfamily)</fullName>
    </submittedName>
</protein>